<dbReference type="Proteomes" id="UP001529272">
    <property type="component" value="Unassembled WGS sequence"/>
</dbReference>
<keyword evidence="2" id="KW-1185">Reference proteome</keyword>
<evidence type="ECO:0000313" key="2">
    <source>
        <dbReference type="Proteomes" id="UP001529272"/>
    </source>
</evidence>
<dbReference type="RefSeq" id="WP_069954057.1">
    <property type="nucleotide sequence ID" value="NZ_CP012886.2"/>
</dbReference>
<name>A0ABT7P3A9_MYCIT</name>
<evidence type="ECO:0000313" key="1">
    <source>
        <dbReference type="EMBL" id="MDM3927764.1"/>
    </source>
</evidence>
<reference evidence="2" key="1">
    <citation type="submission" date="2023-06" db="EMBL/GenBank/DDBJ databases">
        <title>Itaconate inhibition of nontuberculous mycobacteria.</title>
        <authorList>
            <person name="Spilker T."/>
        </authorList>
    </citation>
    <scope>NUCLEOTIDE SEQUENCE [LARGE SCALE GENOMIC DNA]</scope>
    <source>
        <strain evidence="2">FLAC1071</strain>
    </source>
</reference>
<comment type="caution">
    <text evidence="1">The sequence shown here is derived from an EMBL/GenBank/DDBJ whole genome shotgun (WGS) entry which is preliminary data.</text>
</comment>
<organism evidence="1 2">
    <name type="scientific">Mycobacterium intracellulare subsp. chimaera</name>
    <dbReference type="NCBI Taxonomy" id="222805"/>
    <lineage>
        <taxon>Bacteria</taxon>
        <taxon>Bacillati</taxon>
        <taxon>Actinomycetota</taxon>
        <taxon>Actinomycetes</taxon>
        <taxon>Mycobacteriales</taxon>
        <taxon>Mycobacteriaceae</taxon>
        <taxon>Mycobacterium</taxon>
        <taxon>Mycobacterium avium complex (MAC)</taxon>
    </lineage>
</organism>
<gene>
    <name evidence="1" type="ORF">QRB35_17275</name>
</gene>
<dbReference type="EMBL" id="JASZZX010000016">
    <property type="protein sequence ID" value="MDM3927764.1"/>
    <property type="molecule type" value="Genomic_DNA"/>
</dbReference>
<protein>
    <submittedName>
        <fullName evidence="1">Uncharacterized protein</fullName>
    </submittedName>
</protein>
<reference evidence="1 2" key="2">
    <citation type="submission" date="2023-06" db="EMBL/GenBank/DDBJ databases">
        <title>Itaconate inhibition of nontuberculous mycobacteria.</title>
        <authorList>
            <person name="Breen P."/>
            <person name="Zimbric M."/>
            <person name="Caverly L."/>
        </authorList>
    </citation>
    <scope>NUCLEOTIDE SEQUENCE [LARGE SCALE GENOMIC DNA]</scope>
    <source>
        <strain evidence="1 2">FLAC1071</strain>
    </source>
</reference>
<proteinExistence type="predicted"/>
<sequence>MAREGCARIRDKDGLSLLALPESQVVTLRLVAEWSKHLLRLQDLLAHHGQPSISELGDLAWLRVFDRDDLNEFADELRRALIAAISDENADVLSEAIRAWRITAREISDPLRRSVLLRENPSSHVQ</sequence>
<accession>A0ABT7P3A9</accession>